<dbReference type="PANTHER" id="PTHR47169:SF2">
    <property type="entry name" value="OS01G0541250 PROTEIN"/>
    <property type="match status" value="1"/>
</dbReference>
<dbReference type="AlphaFoldDB" id="A0AAW1MQ03"/>
<sequence length="452" mass="51144">MARAAAETAQAAAETAGVASQVAEATENSEAATEIAPLGITMVPEEEPPIAQAEFIVSHAIGNTQVRLKNDQRRKIAQIMLLSYKNGNNDYNISRMTISLYWRKVKAQIEDGGLVKVDRGYKGTKKRVIIDLEKVRDIPLHKRTSVRSLACAMDLNPSTVHRLVQKGKIRSHSNAIKPQLTDKNVSERLQWVLNKISRGSIHNVMMYKDMYDVVHIDEKWFYMPHIGFYPTNRSHIGHVNGTVSFDGKIGIFLFTCIVPAKRTSKNRQKGTLKERPIERITKTVVKACILEKIIPAIKEKWPESRGRKIFIQQDNARPHISTKDPDFVAAATADGWDMELICQPANSPDLNVLDLGHFRTIQTIQHEKAPKSVVQLVNAVVKSYEEITPQILNYTWLSLQSYMNEIIRVKGGNCYKLPHMGKKEQVAEAFILVNHYHAQQIEGQISNQRRRV</sequence>
<organism evidence="1 2">
    <name type="scientific">Saponaria officinalis</name>
    <name type="common">Common soapwort</name>
    <name type="synonym">Lychnis saponaria</name>
    <dbReference type="NCBI Taxonomy" id="3572"/>
    <lineage>
        <taxon>Eukaryota</taxon>
        <taxon>Viridiplantae</taxon>
        <taxon>Streptophyta</taxon>
        <taxon>Embryophyta</taxon>
        <taxon>Tracheophyta</taxon>
        <taxon>Spermatophyta</taxon>
        <taxon>Magnoliopsida</taxon>
        <taxon>eudicotyledons</taxon>
        <taxon>Gunneridae</taxon>
        <taxon>Pentapetalae</taxon>
        <taxon>Caryophyllales</taxon>
        <taxon>Caryophyllaceae</taxon>
        <taxon>Caryophylleae</taxon>
        <taxon>Saponaria</taxon>
    </lineage>
</organism>
<keyword evidence="2" id="KW-1185">Reference proteome</keyword>
<dbReference type="Proteomes" id="UP001443914">
    <property type="component" value="Unassembled WGS sequence"/>
</dbReference>
<reference evidence="1" key="1">
    <citation type="submission" date="2024-03" db="EMBL/GenBank/DDBJ databases">
        <title>WGS assembly of Saponaria officinalis var. Norfolk2.</title>
        <authorList>
            <person name="Jenkins J."/>
            <person name="Shu S."/>
            <person name="Grimwood J."/>
            <person name="Barry K."/>
            <person name="Goodstein D."/>
            <person name="Schmutz J."/>
            <person name="Leebens-Mack J."/>
            <person name="Osbourn A."/>
        </authorList>
    </citation>
    <scope>NUCLEOTIDE SEQUENCE [LARGE SCALE GENOMIC DNA]</scope>
    <source>
        <strain evidence="1">JIC</strain>
    </source>
</reference>
<comment type="caution">
    <text evidence="1">The sequence shown here is derived from an EMBL/GenBank/DDBJ whole genome shotgun (WGS) entry which is preliminary data.</text>
</comment>
<name>A0AAW1MQ03_SAPOF</name>
<proteinExistence type="predicted"/>
<dbReference type="EMBL" id="JBDFQZ010000002">
    <property type="protein sequence ID" value="KAK9751085.1"/>
    <property type="molecule type" value="Genomic_DNA"/>
</dbReference>
<dbReference type="InterPro" id="IPR036397">
    <property type="entry name" value="RNaseH_sf"/>
</dbReference>
<evidence type="ECO:0000313" key="2">
    <source>
        <dbReference type="Proteomes" id="UP001443914"/>
    </source>
</evidence>
<evidence type="ECO:0008006" key="3">
    <source>
        <dbReference type="Google" id="ProtNLM"/>
    </source>
</evidence>
<dbReference type="PANTHER" id="PTHR47169">
    <property type="entry name" value="OS01G0541250 PROTEIN"/>
    <property type="match status" value="1"/>
</dbReference>
<evidence type="ECO:0000313" key="1">
    <source>
        <dbReference type="EMBL" id="KAK9751085.1"/>
    </source>
</evidence>
<dbReference type="GO" id="GO:0003676">
    <property type="term" value="F:nucleic acid binding"/>
    <property type="evidence" value="ECO:0007669"/>
    <property type="project" value="InterPro"/>
</dbReference>
<dbReference type="Gene3D" id="3.30.420.10">
    <property type="entry name" value="Ribonuclease H-like superfamily/Ribonuclease H"/>
    <property type="match status" value="1"/>
</dbReference>
<protein>
    <recommendedName>
        <fullName evidence="3">Transposase</fullName>
    </recommendedName>
</protein>
<accession>A0AAW1MQ03</accession>
<gene>
    <name evidence="1" type="ORF">RND81_02G240600</name>
</gene>